<keyword evidence="3 5" id="KW-1133">Transmembrane helix</keyword>
<evidence type="ECO:0000256" key="3">
    <source>
        <dbReference type="ARBA" id="ARBA00022989"/>
    </source>
</evidence>
<comment type="subcellular location">
    <subcellularLocation>
        <location evidence="1">Endomembrane system</location>
        <topology evidence="1">Multi-pass membrane protein</topology>
    </subcellularLocation>
</comment>
<evidence type="ECO:0000256" key="1">
    <source>
        <dbReference type="ARBA" id="ARBA00004127"/>
    </source>
</evidence>
<proteinExistence type="predicted"/>
<keyword evidence="8" id="KW-1185">Reference proteome</keyword>
<keyword evidence="4 5" id="KW-0472">Membrane</keyword>
<name>A0A239TVT0_9FIRM</name>
<protein>
    <submittedName>
        <fullName evidence="7">Uncharacterized conserved protein</fullName>
    </submittedName>
</protein>
<evidence type="ECO:0000313" key="7">
    <source>
        <dbReference type="EMBL" id="SNV01238.1"/>
    </source>
</evidence>
<dbReference type="InterPro" id="IPR010652">
    <property type="entry name" value="DUF1232"/>
</dbReference>
<evidence type="ECO:0000256" key="5">
    <source>
        <dbReference type="SAM" id="Phobius"/>
    </source>
</evidence>
<dbReference type="EMBL" id="LT906446">
    <property type="protein sequence ID" value="SNV01238.1"/>
    <property type="molecule type" value="Genomic_DNA"/>
</dbReference>
<feature type="transmembrane region" description="Helical" evidence="5">
    <location>
        <begin position="98"/>
        <end position="122"/>
    </location>
</feature>
<dbReference type="RefSeq" id="WP_027889423.1">
    <property type="nucleotide sequence ID" value="NZ_LT906446.1"/>
</dbReference>
<gene>
    <name evidence="7" type="ORF">SAMEA4364220_01403</name>
</gene>
<keyword evidence="2 5" id="KW-0812">Transmembrane</keyword>
<evidence type="ECO:0000256" key="2">
    <source>
        <dbReference type="ARBA" id="ARBA00022692"/>
    </source>
</evidence>
<accession>A0A239TVT0</accession>
<dbReference type="GeneID" id="78507402"/>
<feature type="domain" description="DUF1232" evidence="6">
    <location>
        <begin position="33"/>
        <end position="67"/>
    </location>
</feature>
<evidence type="ECO:0000259" key="6">
    <source>
        <dbReference type="Pfam" id="PF06803"/>
    </source>
</evidence>
<evidence type="ECO:0000313" key="8">
    <source>
        <dbReference type="Proteomes" id="UP000215383"/>
    </source>
</evidence>
<dbReference type="GO" id="GO:0012505">
    <property type="term" value="C:endomembrane system"/>
    <property type="evidence" value="ECO:0007669"/>
    <property type="project" value="UniProtKB-SubCell"/>
</dbReference>
<dbReference type="Pfam" id="PF06803">
    <property type="entry name" value="DUF1232"/>
    <property type="match status" value="1"/>
</dbReference>
<organism evidence="7 8">
    <name type="scientific">Megamonas hypermegale</name>
    <dbReference type="NCBI Taxonomy" id="158847"/>
    <lineage>
        <taxon>Bacteria</taxon>
        <taxon>Bacillati</taxon>
        <taxon>Bacillota</taxon>
        <taxon>Negativicutes</taxon>
        <taxon>Selenomonadales</taxon>
        <taxon>Selenomonadaceae</taxon>
        <taxon>Megamonas</taxon>
    </lineage>
</organism>
<dbReference type="Proteomes" id="UP000215383">
    <property type="component" value="Chromosome 1"/>
</dbReference>
<evidence type="ECO:0000256" key="4">
    <source>
        <dbReference type="ARBA" id="ARBA00023136"/>
    </source>
</evidence>
<reference evidence="7 8" key="1">
    <citation type="submission" date="2017-06" db="EMBL/GenBank/DDBJ databases">
        <authorList>
            <consortium name="Pathogen Informatics"/>
        </authorList>
    </citation>
    <scope>NUCLEOTIDE SEQUENCE [LARGE SCALE GENOMIC DNA]</scope>
    <source>
        <strain evidence="7 8">NCTC10570</strain>
    </source>
</reference>
<dbReference type="eggNOG" id="COG3339">
    <property type="taxonomic scope" value="Bacteria"/>
</dbReference>
<dbReference type="AlphaFoldDB" id="A0A239TVT0"/>
<sequence>MFYRIWTFISSRRRDLLMLFTALFNRDTPRTIRMMIIAAFLYLISPVDFLPDVVPGLGLVDDAVLVPTLLYAAKQFLPPQVRALSEKRADFLMPKLPYILLVMGILLIAWVVFIITAIYNFIFN</sequence>